<organism evidence="11 12">
    <name type="scientific">Kipferlia bialata</name>
    <dbReference type="NCBI Taxonomy" id="797122"/>
    <lineage>
        <taxon>Eukaryota</taxon>
        <taxon>Metamonada</taxon>
        <taxon>Carpediemonas-like organisms</taxon>
        <taxon>Kipferlia</taxon>
    </lineage>
</organism>
<comment type="similarity">
    <text evidence="2">Belongs to the RNA polymerase beta' chain family.</text>
</comment>
<keyword evidence="4" id="KW-0479">Metal-binding</keyword>
<feature type="compositionally biased region" description="Basic residues" evidence="9">
    <location>
        <begin position="546"/>
        <end position="560"/>
    </location>
</feature>
<proteinExistence type="inferred from homology"/>
<dbReference type="GO" id="GO:0003677">
    <property type="term" value="F:DNA binding"/>
    <property type="evidence" value="ECO:0007669"/>
    <property type="project" value="InterPro"/>
</dbReference>
<comment type="catalytic activity">
    <reaction evidence="8">
        <text>RNA(n) + a ribonucleoside 5'-triphosphate = RNA(n+1) + diphosphate</text>
        <dbReference type="Rhea" id="RHEA:21248"/>
        <dbReference type="Rhea" id="RHEA-COMP:14527"/>
        <dbReference type="Rhea" id="RHEA-COMP:17342"/>
        <dbReference type="ChEBI" id="CHEBI:33019"/>
        <dbReference type="ChEBI" id="CHEBI:61557"/>
        <dbReference type="ChEBI" id="CHEBI:140395"/>
        <dbReference type="EC" id="2.7.7.6"/>
    </reaction>
</comment>
<dbReference type="PANTHER" id="PTHR48446">
    <property type="entry name" value="DNA-DIRECTED RNA POLYMERASE SUBUNIT BETA' N-TERMINAL SECTION"/>
    <property type="match status" value="1"/>
</dbReference>
<dbReference type="GO" id="GO:0005634">
    <property type="term" value="C:nucleus"/>
    <property type="evidence" value="ECO:0007669"/>
    <property type="project" value="UniProtKB-SubCell"/>
</dbReference>
<reference evidence="11 12" key="1">
    <citation type="journal article" date="2018" name="PLoS ONE">
        <title>The draft genome of Kipferlia bialata reveals reductive genome evolution in fornicate parasites.</title>
        <authorList>
            <person name="Tanifuji G."/>
            <person name="Takabayashi S."/>
            <person name="Kume K."/>
            <person name="Takagi M."/>
            <person name="Nakayama T."/>
            <person name="Kamikawa R."/>
            <person name="Inagaki Y."/>
            <person name="Hashimoto T."/>
        </authorList>
    </citation>
    <scope>NUCLEOTIDE SEQUENCE [LARGE SCALE GENOMIC DNA]</scope>
    <source>
        <strain evidence="11">NY0173</strain>
    </source>
</reference>
<evidence type="ECO:0000313" key="12">
    <source>
        <dbReference type="Proteomes" id="UP000265618"/>
    </source>
</evidence>
<dbReference type="GO" id="GO:0003899">
    <property type="term" value="F:DNA-directed RNA polymerase activity"/>
    <property type="evidence" value="ECO:0007669"/>
    <property type="project" value="UniProtKB-EC"/>
</dbReference>
<dbReference type="EC" id="2.7.7.6" evidence="3"/>
<evidence type="ECO:0000256" key="6">
    <source>
        <dbReference type="ARBA" id="ARBA00022842"/>
    </source>
</evidence>
<dbReference type="SUPFAM" id="SSF64484">
    <property type="entry name" value="beta and beta-prime subunits of DNA dependent RNA-polymerase"/>
    <property type="match status" value="1"/>
</dbReference>
<dbReference type="EMBL" id="BDIP01001645">
    <property type="protein sequence ID" value="GIQ84843.1"/>
    <property type="molecule type" value="Genomic_DNA"/>
</dbReference>
<sequence length="572" mass="62116">MCPVNFPALLAHIRAVYPSTNIEQDPEDPTRQIVVPLPIVSGKGLKEAMEASLNTEFFGHGPSDSEKLRLTEFVKGLSARVDKEWDQWGLDTEAITCVPTATSIRYTYAGAEEGMPEWEREVPNDVAPALLEVVTQQQMRELCKTCRHKYGLARLEAGSVCGALAAQSIGEPATQMTLKTFHFAGVASMNVTLGVPRLKEIINAVERISTPVMSVQLLGAGIEAARFVKGRLERTLLGEVCTYIREVFDPSLARVELQLDMKTLASLQLDLTSEDVKRAILKHPKINLKPDRISCGRGGEIFIGSPNETREQLFFELQRVKLALPSVVVRGLPSVSRAVINHKTSGEGYELLVEGMGFLEIMGTSGVDAYTTITNNILEISRVLGIEAARQAIINEVSKTMAAHGMSVDLRHFLMLADLMTNTGNVTGITRFGMSKTRDSVLQLASFERTLDHLFAAAYAGTLDNISGVSESIIMGVPIPVGTGTFGLMKQPRVLKDGSLRVPSTKGRTTTLLSDGGVTLDSVWTEDPKGMDLAQVRALALSGGKRAQRGKRGKGKWKGKGKGDKNGKKGKN</sequence>
<name>A0A9K3CX01_9EUKA</name>
<keyword evidence="5" id="KW-0862">Zinc</keyword>
<comment type="subcellular location">
    <subcellularLocation>
        <location evidence="1">Nucleus</location>
    </subcellularLocation>
</comment>
<keyword evidence="6" id="KW-0460">Magnesium</keyword>
<feature type="region of interest" description="Disordered" evidence="9">
    <location>
        <begin position="542"/>
        <end position="572"/>
    </location>
</feature>
<evidence type="ECO:0000256" key="7">
    <source>
        <dbReference type="ARBA" id="ARBA00023242"/>
    </source>
</evidence>
<dbReference type="Proteomes" id="UP000265618">
    <property type="component" value="Unassembled WGS sequence"/>
</dbReference>
<evidence type="ECO:0000256" key="3">
    <source>
        <dbReference type="ARBA" id="ARBA00012418"/>
    </source>
</evidence>
<evidence type="ECO:0000313" key="11">
    <source>
        <dbReference type="EMBL" id="GIQ84843.1"/>
    </source>
</evidence>
<gene>
    <name evidence="11" type="ORF">KIPB_006415</name>
</gene>
<keyword evidence="12" id="KW-1185">Reference proteome</keyword>
<dbReference type="InterPro" id="IPR035698">
    <property type="entry name" value="RNAP_III_Rpc1_C"/>
</dbReference>
<evidence type="ECO:0000256" key="5">
    <source>
        <dbReference type="ARBA" id="ARBA00022833"/>
    </source>
</evidence>
<evidence type="ECO:0000256" key="2">
    <source>
        <dbReference type="ARBA" id="ARBA00006460"/>
    </source>
</evidence>
<dbReference type="InterPro" id="IPR007081">
    <property type="entry name" value="RNA_pol_Rpb1_5"/>
</dbReference>
<evidence type="ECO:0000256" key="1">
    <source>
        <dbReference type="ARBA" id="ARBA00004123"/>
    </source>
</evidence>
<dbReference type="AlphaFoldDB" id="A0A9K3CX01"/>
<dbReference type="OrthoDB" id="270392at2759"/>
<accession>A0A9K3CX01</accession>
<evidence type="ECO:0000256" key="8">
    <source>
        <dbReference type="ARBA" id="ARBA00048552"/>
    </source>
</evidence>
<dbReference type="FunFam" id="1.10.150.390:FF:000004">
    <property type="entry name" value="DNA-directed RNA polymerase subunit"/>
    <property type="match status" value="1"/>
</dbReference>
<dbReference type="Pfam" id="PF04998">
    <property type="entry name" value="RNA_pol_Rpb1_5"/>
    <property type="match status" value="1"/>
</dbReference>
<feature type="compositionally biased region" description="Basic and acidic residues" evidence="9">
    <location>
        <begin position="561"/>
        <end position="572"/>
    </location>
</feature>
<protein>
    <recommendedName>
        <fullName evidence="3">DNA-directed RNA polymerase</fullName>
        <ecNumber evidence="3">2.7.7.6</ecNumber>
    </recommendedName>
</protein>
<evidence type="ECO:0000256" key="4">
    <source>
        <dbReference type="ARBA" id="ARBA00022723"/>
    </source>
</evidence>
<dbReference type="Gene3D" id="1.10.150.390">
    <property type="match status" value="1"/>
</dbReference>
<dbReference type="InterPro" id="IPR015700">
    <property type="entry name" value="RPC1"/>
</dbReference>
<dbReference type="CDD" id="cd02736">
    <property type="entry name" value="RNAP_III_Rpc1_C"/>
    <property type="match status" value="1"/>
</dbReference>
<dbReference type="GO" id="GO:0046872">
    <property type="term" value="F:metal ion binding"/>
    <property type="evidence" value="ECO:0007669"/>
    <property type="project" value="UniProtKB-KW"/>
</dbReference>
<feature type="domain" description="RNA polymerase Rpb1" evidence="10">
    <location>
        <begin position="154"/>
        <end position="440"/>
    </location>
</feature>
<evidence type="ECO:0000259" key="10">
    <source>
        <dbReference type="Pfam" id="PF04998"/>
    </source>
</evidence>
<comment type="caution">
    <text evidence="11">The sequence shown here is derived from an EMBL/GenBank/DDBJ whole genome shotgun (WGS) entry which is preliminary data.</text>
</comment>
<dbReference type="GO" id="GO:0006351">
    <property type="term" value="P:DNA-templated transcription"/>
    <property type="evidence" value="ECO:0007669"/>
    <property type="project" value="InterPro"/>
</dbReference>
<dbReference type="PANTHER" id="PTHR48446:SF1">
    <property type="entry name" value="DNA-DIRECTED RNA POLYMERASE SUBUNIT BETA' N-TERMINAL SECTION"/>
    <property type="match status" value="1"/>
</dbReference>
<keyword evidence="7" id="KW-0539">Nucleus</keyword>
<evidence type="ECO:0000256" key="9">
    <source>
        <dbReference type="SAM" id="MobiDB-lite"/>
    </source>
</evidence>